<reference evidence="3" key="1">
    <citation type="journal article" date="2012" name="Nat. Biotechnol.">
        <title>Reference genome sequence of the model plant Setaria.</title>
        <authorList>
            <person name="Bennetzen J.L."/>
            <person name="Schmutz J."/>
            <person name="Wang H."/>
            <person name="Percifield R."/>
            <person name="Hawkins J."/>
            <person name="Pontaroli A.C."/>
            <person name="Estep M."/>
            <person name="Feng L."/>
            <person name="Vaughn J.N."/>
            <person name="Grimwood J."/>
            <person name="Jenkins J."/>
            <person name="Barry K."/>
            <person name="Lindquist E."/>
            <person name="Hellsten U."/>
            <person name="Deshpande S."/>
            <person name="Wang X."/>
            <person name="Wu X."/>
            <person name="Mitros T."/>
            <person name="Triplett J."/>
            <person name="Yang X."/>
            <person name="Ye C.Y."/>
            <person name="Mauro-Herrera M."/>
            <person name="Wang L."/>
            <person name="Li P."/>
            <person name="Sharma M."/>
            <person name="Sharma R."/>
            <person name="Ronald P.C."/>
            <person name="Panaud O."/>
            <person name="Kellogg E.A."/>
            <person name="Brutnell T.P."/>
            <person name="Doust A.N."/>
            <person name="Tuskan G.A."/>
            <person name="Rokhsar D."/>
            <person name="Devos K.M."/>
        </authorList>
    </citation>
    <scope>NUCLEOTIDE SEQUENCE [LARGE SCALE GENOMIC DNA]</scope>
    <source>
        <strain evidence="3">cv. Yugu1</strain>
    </source>
</reference>
<feature type="compositionally biased region" description="Basic residues" evidence="1">
    <location>
        <begin position="1"/>
        <end position="34"/>
    </location>
</feature>
<reference evidence="2" key="2">
    <citation type="submission" date="2018-08" db="UniProtKB">
        <authorList>
            <consortium name="EnsemblPlants"/>
        </authorList>
    </citation>
    <scope>IDENTIFICATION</scope>
    <source>
        <strain evidence="2">Yugu1</strain>
    </source>
</reference>
<proteinExistence type="predicted"/>
<dbReference type="EMBL" id="AGNK02001163">
    <property type="status" value="NOT_ANNOTATED_CDS"/>
    <property type="molecule type" value="Genomic_DNA"/>
</dbReference>
<sequence length="83" mass="9505">MGMRRRRVPGRAHPRLVRRRTVTCPRHRRRRRAPLPRTAPPRQQRGGAQRGTWHGPLLLALAWGWVLLGCGVWECGTKADGLL</sequence>
<dbReference type="HOGENOM" id="CLU_2546893_0_0_1"/>
<protein>
    <submittedName>
        <fullName evidence="2">Uncharacterized protein</fullName>
    </submittedName>
</protein>
<dbReference type="Gramene" id="KQL24999">
    <property type="protein sequence ID" value="KQL24999"/>
    <property type="gene ID" value="SETIT_033623mg"/>
</dbReference>
<organism evidence="2 3">
    <name type="scientific">Setaria italica</name>
    <name type="common">Foxtail millet</name>
    <name type="synonym">Panicum italicum</name>
    <dbReference type="NCBI Taxonomy" id="4555"/>
    <lineage>
        <taxon>Eukaryota</taxon>
        <taxon>Viridiplantae</taxon>
        <taxon>Streptophyta</taxon>
        <taxon>Embryophyta</taxon>
        <taxon>Tracheophyta</taxon>
        <taxon>Spermatophyta</taxon>
        <taxon>Magnoliopsida</taxon>
        <taxon>Liliopsida</taxon>
        <taxon>Poales</taxon>
        <taxon>Poaceae</taxon>
        <taxon>PACMAD clade</taxon>
        <taxon>Panicoideae</taxon>
        <taxon>Panicodae</taxon>
        <taxon>Paniceae</taxon>
        <taxon>Cenchrinae</taxon>
        <taxon>Setaria</taxon>
    </lineage>
</organism>
<feature type="region of interest" description="Disordered" evidence="1">
    <location>
        <begin position="1"/>
        <end position="51"/>
    </location>
</feature>
<evidence type="ECO:0000313" key="2">
    <source>
        <dbReference type="EnsemblPlants" id="KQL24999"/>
    </source>
</evidence>
<dbReference type="EnsemblPlants" id="KQL24999">
    <property type="protein sequence ID" value="KQL24999"/>
    <property type="gene ID" value="SETIT_033623mg"/>
</dbReference>
<dbReference type="InParanoid" id="K4A419"/>
<dbReference type="Proteomes" id="UP000004995">
    <property type="component" value="Unassembled WGS sequence"/>
</dbReference>
<accession>K4A419</accession>
<dbReference type="AlphaFoldDB" id="K4A419"/>
<evidence type="ECO:0000313" key="3">
    <source>
        <dbReference type="Proteomes" id="UP000004995"/>
    </source>
</evidence>
<keyword evidence="3" id="KW-1185">Reference proteome</keyword>
<evidence type="ECO:0000256" key="1">
    <source>
        <dbReference type="SAM" id="MobiDB-lite"/>
    </source>
</evidence>
<name>K4A419_SETIT</name>